<dbReference type="Proteomes" id="UP000192726">
    <property type="component" value="Chromosome"/>
</dbReference>
<dbReference type="STRING" id="553510.B1H19_35925"/>
<evidence type="ECO:0000256" key="3">
    <source>
        <dbReference type="ARBA" id="ARBA00022630"/>
    </source>
</evidence>
<gene>
    <name evidence="9" type="ORF">B1H19_35925</name>
</gene>
<accession>A0A1V0U0W8</accession>
<feature type="domain" description="Acyl-CoA oxidase/dehydrogenase middle" evidence="7">
    <location>
        <begin position="122"/>
        <end position="204"/>
    </location>
</feature>
<dbReference type="GO" id="GO:0050660">
    <property type="term" value="F:flavin adenine dinucleotide binding"/>
    <property type="evidence" value="ECO:0007669"/>
    <property type="project" value="InterPro"/>
</dbReference>
<keyword evidence="5" id="KW-0560">Oxidoreductase</keyword>
<dbReference type="SUPFAM" id="SSF47203">
    <property type="entry name" value="Acyl-CoA dehydrogenase C-terminal domain-like"/>
    <property type="match status" value="1"/>
</dbReference>
<keyword evidence="3 5" id="KW-0285">Flavoprotein</keyword>
<dbReference type="InterPro" id="IPR009100">
    <property type="entry name" value="AcylCoA_DH/oxidase_NM_dom_sf"/>
</dbReference>
<dbReference type="PANTHER" id="PTHR43884:SF12">
    <property type="entry name" value="ISOVALERYL-COA DEHYDROGENASE, MITOCHONDRIAL-RELATED"/>
    <property type="match status" value="1"/>
</dbReference>
<keyword evidence="10" id="KW-1185">Reference proteome</keyword>
<evidence type="ECO:0000256" key="4">
    <source>
        <dbReference type="ARBA" id="ARBA00022827"/>
    </source>
</evidence>
<comment type="similarity">
    <text evidence="2 5">Belongs to the acyl-CoA dehydrogenase family.</text>
</comment>
<keyword evidence="4 5" id="KW-0274">FAD</keyword>
<dbReference type="KEGG" id="sgv:B1H19_35925"/>
<organism evidence="9 10">
    <name type="scientific">Streptomyces gilvosporeus</name>
    <dbReference type="NCBI Taxonomy" id="553510"/>
    <lineage>
        <taxon>Bacteria</taxon>
        <taxon>Bacillati</taxon>
        <taxon>Actinomycetota</taxon>
        <taxon>Actinomycetes</taxon>
        <taxon>Kitasatosporales</taxon>
        <taxon>Streptomycetaceae</taxon>
        <taxon>Streptomyces</taxon>
    </lineage>
</organism>
<evidence type="ECO:0000313" key="10">
    <source>
        <dbReference type="Proteomes" id="UP000192726"/>
    </source>
</evidence>
<evidence type="ECO:0000256" key="1">
    <source>
        <dbReference type="ARBA" id="ARBA00001974"/>
    </source>
</evidence>
<dbReference type="OrthoDB" id="9802867at2"/>
<proteinExistence type="inferred from homology"/>
<dbReference type="InterPro" id="IPR046373">
    <property type="entry name" value="Acyl-CoA_Oxase/DH_mid-dom_sf"/>
</dbReference>
<dbReference type="PANTHER" id="PTHR43884">
    <property type="entry name" value="ACYL-COA DEHYDROGENASE"/>
    <property type="match status" value="1"/>
</dbReference>
<dbReference type="GO" id="GO:0003995">
    <property type="term" value="F:acyl-CoA dehydrogenase activity"/>
    <property type="evidence" value="ECO:0007669"/>
    <property type="project" value="TreeGrafter"/>
</dbReference>
<dbReference type="InterPro" id="IPR036250">
    <property type="entry name" value="AcylCo_DH-like_C"/>
</dbReference>
<feature type="domain" description="Acyl-CoA dehydrogenase/oxidase N-terminal" evidence="8">
    <location>
        <begin position="37"/>
        <end position="110"/>
    </location>
</feature>
<protein>
    <recommendedName>
        <fullName evidence="11">Acyl-CoA dehydrogenase</fullName>
    </recommendedName>
</protein>
<dbReference type="InterPro" id="IPR009075">
    <property type="entry name" value="AcylCo_DH/oxidase_C"/>
</dbReference>
<dbReference type="InterPro" id="IPR037069">
    <property type="entry name" value="AcylCoA_DH/ox_N_sf"/>
</dbReference>
<evidence type="ECO:0000259" key="6">
    <source>
        <dbReference type="Pfam" id="PF00441"/>
    </source>
</evidence>
<dbReference type="SUPFAM" id="SSF56645">
    <property type="entry name" value="Acyl-CoA dehydrogenase NM domain-like"/>
    <property type="match status" value="1"/>
</dbReference>
<evidence type="ECO:0000313" key="9">
    <source>
        <dbReference type="EMBL" id="ARF58859.1"/>
    </source>
</evidence>
<name>A0A1V0U0W8_9ACTN</name>
<evidence type="ECO:0000256" key="5">
    <source>
        <dbReference type="RuleBase" id="RU362125"/>
    </source>
</evidence>
<dbReference type="AlphaFoldDB" id="A0A1V0U0W8"/>
<dbReference type="Gene3D" id="2.40.110.10">
    <property type="entry name" value="Butyryl-CoA Dehydrogenase, subunit A, domain 2"/>
    <property type="match status" value="1"/>
</dbReference>
<sequence length="511" mass="57294">MSVSRNPLVDLGSAEFLDNFRRSIDEFDSARLPQEPLSREGLRKLVDLGIYLPAIPREYGGRESHQEMCEVIEIMSERNLPLGMYTMIVTVLFLRNVASSGDDALKEEVFDDFRRNPVIGGLAFTEPSSGSNLARMQTTYHDDGDTYRITGTKHWQAFSEQADWWIICAKHPERKEFAYFAHRRSDGGFVTTEVYDSLGLKNLGYGLNTLDLSVPRHYRLTKSRESLGDAAEILCGSRFSKAAMASGFLRRLSTESLRHVNSRKIGDGTLHDIDYVRYKVSRIKQNYVVCNALYRHLMLAEDYYSDLENSMFASLATKVLASEFMLESAIDYQQLCGGEGYRTGAPDNIAAYAMLDARVYTIFDGTNDLLCQHLANLFLREFQRSGLRSPLEFIGRFGYLEDAFCHLTDINLSHIADAPSQEKIVILGRILSRIYGISTLQKASQATAPCTRLAVDDADYPKAIAVLKNEIIGLVNEYELAGRLAGTPTASGPLRPHATTVTFDSKVGMRQ</sequence>
<evidence type="ECO:0008006" key="11">
    <source>
        <dbReference type="Google" id="ProtNLM"/>
    </source>
</evidence>
<dbReference type="Pfam" id="PF02771">
    <property type="entry name" value="Acyl-CoA_dh_N"/>
    <property type="match status" value="1"/>
</dbReference>
<evidence type="ECO:0000259" key="7">
    <source>
        <dbReference type="Pfam" id="PF02770"/>
    </source>
</evidence>
<dbReference type="Pfam" id="PF02770">
    <property type="entry name" value="Acyl-CoA_dh_M"/>
    <property type="match status" value="1"/>
</dbReference>
<dbReference type="Pfam" id="PF00441">
    <property type="entry name" value="Acyl-CoA_dh_1"/>
    <property type="match status" value="1"/>
</dbReference>
<feature type="domain" description="Acyl-CoA dehydrogenase/oxidase C-terminal" evidence="6">
    <location>
        <begin position="233"/>
        <end position="375"/>
    </location>
</feature>
<dbReference type="Gene3D" id="1.10.540.10">
    <property type="entry name" value="Acyl-CoA dehydrogenase/oxidase, N-terminal domain"/>
    <property type="match status" value="1"/>
</dbReference>
<dbReference type="InterPro" id="IPR013786">
    <property type="entry name" value="AcylCoA_DH/ox_N"/>
</dbReference>
<reference evidence="9 10" key="1">
    <citation type="submission" date="2017-04" db="EMBL/GenBank/DDBJ databases">
        <title>Complete Genome Sequence of Streptomyces gilvosporeus F607, a Capable Producer of Natamycin.</title>
        <authorList>
            <person name="Zong G."/>
            <person name="Zhong C."/>
            <person name="Fu J."/>
            <person name="Qin R."/>
            <person name="Cao G."/>
        </authorList>
    </citation>
    <scope>NUCLEOTIDE SEQUENCE [LARGE SCALE GENOMIC DNA]</scope>
    <source>
        <strain evidence="9 10">F607</strain>
    </source>
</reference>
<dbReference type="InterPro" id="IPR006091">
    <property type="entry name" value="Acyl-CoA_Oxase/DH_mid-dom"/>
</dbReference>
<comment type="cofactor">
    <cofactor evidence="1 5">
        <name>FAD</name>
        <dbReference type="ChEBI" id="CHEBI:57692"/>
    </cofactor>
</comment>
<dbReference type="EMBL" id="CP020569">
    <property type="protein sequence ID" value="ARF58859.1"/>
    <property type="molecule type" value="Genomic_DNA"/>
</dbReference>
<evidence type="ECO:0000259" key="8">
    <source>
        <dbReference type="Pfam" id="PF02771"/>
    </source>
</evidence>
<evidence type="ECO:0000256" key="2">
    <source>
        <dbReference type="ARBA" id="ARBA00009347"/>
    </source>
</evidence>
<dbReference type="CDD" id="cd00567">
    <property type="entry name" value="ACAD"/>
    <property type="match status" value="1"/>
</dbReference>
<dbReference type="Gene3D" id="1.20.140.10">
    <property type="entry name" value="Butyryl-CoA Dehydrogenase, subunit A, domain 3"/>
    <property type="match status" value="1"/>
</dbReference>